<keyword evidence="3" id="KW-0378">Hydrolase</keyword>
<dbReference type="Pfam" id="PF00082">
    <property type="entry name" value="Peptidase_S8"/>
    <property type="match status" value="1"/>
</dbReference>
<dbReference type="RefSeq" id="WP_201364197.1">
    <property type="nucleotide sequence ID" value="NZ_BNJJ01000013.1"/>
</dbReference>
<reference evidence="3 4" key="1">
    <citation type="journal article" date="2021" name="Int. J. Syst. Evol. Microbiol.">
        <title>Reticulibacter mediterranei gen. nov., sp. nov., within the new family Reticulibacteraceae fam. nov., and Ktedonospora formicarum gen. nov., sp. nov., Ktedonobacter robiniae sp. nov., Dictyobacter formicarum sp. nov. and Dictyobacter arantiisoli sp. nov., belonging to the class Ktedonobacteria.</title>
        <authorList>
            <person name="Yabe S."/>
            <person name="Zheng Y."/>
            <person name="Wang C.M."/>
            <person name="Sakai Y."/>
            <person name="Abe K."/>
            <person name="Yokota A."/>
            <person name="Donadio S."/>
            <person name="Cavaletti L."/>
            <person name="Monciardini P."/>
        </authorList>
    </citation>
    <scope>NUCLEOTIDE SEQUENCE [LARGE SCALE GENOMIC DNA]</scope>
    <source>
        <strain evidence="3 4">SOSP1-9</strain>
    </source>
</reference>
<sequence length="461" mass="49318">MQLLNIPRRFPCGVWFYVLGLNLVMALLFSSGAATYAVVGNVIPHFVTVSPFHRYLGRVDGPLAYNCKSSEVNKYCYGVDQVRTAYSIAPLLANGFTGKGRTIVIIDAYQAPHLRDDVGDFDARFGLPPLSLQIIAPDTLPAWDSHDTTQQTWAAEISLDVEWAHAMAPDASITLVESKSENDPDLIRVLNYTIDHDLGDVISMSFGESEDCATADVLKAWHEAFEKATRSGITLLSSSGDSGTGEPTCDNKSWNEAASIPVSDPLVTGVGGTTLNADVKMGTYQSETVWSDPAVRSASGGGFSAVYQKPAYQDHITAIGEKRGVPDVAYNSSTNHGVVVVWSDGDHGPGGMYSFGGTSAGTPQWAAIVAIADQYANQRLGFINPLLYQIGSTPVWYQSAFHDIVDGDNAVNLKSANNTIVMLHGYKAAPGWDATTGLGTPIVSNLVPLMAQLAVTHQTAP</sequence>
<proteinExistence type="predicted"/>
<accession>A0ABQ3VLL4</accession>
<dbReference type="Proteomes" id="UP000635565">
    <property type="component" value="Unassembled WGS sequence"/>
</dbReference>
<keyword evidence="3" id="KW-0645">Protease</keyword>
<gene>
    <name evidence="3" type="ORF">KSZ_45770</name>
</gene>
<dbReference type="InterPro" id="IPR030400">
    <property type="entry name" value="Sedolisin_dom"/>
</dbReference>
<feature type="transmembrane region" description="Helical" evidence="1">
    <location>
        <begin position="12"/>
        <end position="39"/>
    </location>
</feature>
<dbReference type="EMBL" id="BNJJ01000013">
    <property type="protein sequence ID" value="GHO86571.1"/>
    <property type="molecule type" value="Genomic_DNA"/>
</dbReference>
<dbReference type="InterPro" id="IPR050819">
    <property type="entry name" value="Tripeptidyl-peptidase_I"/>
</dbReference>
<dbReference type="PROSITE" id="PS51695">
    <property type="entry name" value="SEDOLISIN"/>
    <property type="match status" value="1"/>
</dbReference>
<keyword evidence="1" id="KW-1133">Transmembrane helix</keyword>
<dbReference type="GO" id="GO:0008233">
    <property type="term" value="F:peptidase activity"/>
    <property type="evidence" value="ECO:0007669"/>
    <property type="project" value="UniProtKB-KW"/>
</dbReference>
<name>A0ABQ3VLL4_9CHLR</name>
<dbReference type="PANTHER" id="PTHR14218">
    <property type="entry name" value="PROTEASE S8 TRIPEPTIDYL PEPTIDASE I CLN2"/>
    <property type="match status" value="1"/>
</dbReference>
<protein>
    <submittedName>
        <fullName evidence="3">Serine protease</fullName>
    </submittedName>
</protein>
<evidence type="ECO:0000256" key="1">
    <source>
        <dbReference type="SAM" id="Phobius"/>
    </source>
</evidence>
<evidence type="ECO:0000313" key="4">
    <source>
        <dbReference type="Proteomes" id="UP000635565"/>
    </source>
</evidence>
<feature type="domain" description="Peptidase S53" evidence="2">
    <location>
        <begin position="76"/>
        <end position="453"/>
    </location>
</feature>
<comment type="caution">
    <text evidence="3">The sequence shown here is derived from an EMBL/GenBank/DDBJ whole genome shotgun (WGS) entry which is preliminary data.</text>
</comment>
<dbReference type="PANTHER" id="PTHR14218:SF15">
    <property type="entry name" value="TRIPEPTIDYL-PEPTIDASE 1"/>
    <property type="match status" value="1"/>
</dbReference>
<evidence type="ECO:0000259" key="2">
    <source>
        <dbReference type="PROSITE" id="PS51695"/>
    </source>
</evidence>
<evidence type="ECO:0000313" key="3">
    <source>
        <dbReference type="EMBL" id="GHO86571.1"/>
    </source>
</evidence>
<keyword evidence="4" id="KW-1185">Reference proteome</keyword>
<keyword evidence="1" id="KW-0812">Transmembrane</keyword>
<organism evidence="3 4">
    <name type="scientific">Dictyobacter formicarum</name>
    <dbReference type="NCBI Taxonomy" id="2778368"/>
    <lineage>
        <taxon>Bacteria</taxon>
        <taxon>Bacillati</taxon>
        <taxon>Chloroflexota</taxon>
        <taxon>Ktedonobacteria</taxon>
        <taxon>Ktedonobacterales</taxon>
        <taxon>Dictyobacteraceae</taxon>
        <taxon>Dictyobacter</taxon>
    </lineage>
</organism>
<keyword evidence="1" id="KW-0472">Membrane</keyword>
<dbReference type="InterPro" id="IPR036852">
    <property type="entry name" value="Peptidase_S8/S53_dom_sf"/>
</dbReference>
<dbReference type="SUPFAM" id="SSF52743">
    <property type="entry name" value="Subtilisin-like"/>
    <property type="match status" value="1"/>
</dbReference>
<dbReference type="InterPro" id="IPR000209">
    <property type="entry name" value="Peptidase_S8/S53_dom"/>
</dbReference>
<dbReference type="CDD" id="cd04056">
    <property type="entry name" value="Peptidases_S53"/>
    <property type="match status" value="1"/>
</dbReference>
<dbReference type="GO" id="GO:0006508">
    <property type="term" value="P:proteolysis"/>
    <property type="evidence" value="ECO:0007669"/>
    <property type="project" value="UniProtKB-KW"/>
</dbReference>
<dbReference type="Gene3D" id="3.40.50.200">
    <property type="entry name" value="Peptidase S8/S53 domain"/>
    <property type="match status" value="1"/>
</dbReference>